<dbReference type="GO" id="GO:0080120">
    <property type="term" value="P:CAAX-box protein maturation"/>
    <property type="evidence" value="ECO:0007669"/>
    <property type="project" value="UniProtKB-ARBA"/>
</dbReference>
<name>A0A1G7TX12_9EURY</name>
<keyword evidence="4" id="KW-1185">Reference proteome</keyword>
<keyword evidence="1" id="KW-0812">Transmembrane</keyword>
<keyword evidence="1" id="KW-0472">Membrane</keyword>
<proteinExistence type="predicted"/>
<evidence type="ECO:0000256" key="1">
    <source>
        <dbReference type="SAM" id="Phobius"/>
    </source>
</evidence>
<feature type="transmembrane region" description="Helical" evidence="1">
    <location>
        <begin position="140"/>
        <end position="157"/>
    </location>
</feature>
<dbReference type="RefSeq" id="WP_092695692.1">
    <property type="nucleotide sequence ID" value="NZ_FNBK01000032.1"/>
</dbReference>
<dbReference type="PANTHER" id="PTHR36435">
    <property type="entry name" value="SLR1288 PROTEIN"/>
    <property type="match status" value="1"/>
</dbReference>
<organism evidence="3 4">
    <name type="scientific">Halorientalis regularis</name>
    <dbReference type="NCBI Taxonomy" id="660518"/>
    <lineage>
        <taxon>Archaea</taxon>
        <taxon>Methanobacteriati</taxon>
        <taxon>Methanobacteriota</taxon>
        <taxon>Stenosarchaea group</taxon>
        <taxon>Halobacteria</taxon>
        <taxon>Halobacteriales</taxon>
        <taxon>Haloarculaceae</taxon>
        <taxon>Halorientalis</taxon>
    </lineage>
</organism>
<dbReference type="AlphaFoldDB" id="A0A1G7TX12"/>
<keyword evidence="1" id="KW-1133">Transmembrane helix</keyword>
<feature type="transmembrane region" description="Helical" evidence="1">
    <location>
        <begin position="201"/>
        <end position="220"/>
    </location>
</feature>
<protein>
    <recommendedName>
        <fullName evidence="2">CAAX prenyl protease 2/Lysostaphin resistance protein A-like domain-containing protein</fullName>
    </recommendedName>
</protein>
<dbReference type="Pfam" id="PF02517">
    <property type="entry name" value="Rce1-like"/>
    <property type="match status" value="1"/>
</dbReference>
<feature type="domain" description="CAAX prenyl protease 2/Lysostaphin resistance protein A-like" evidence="2">
    <location>
        <begin position="143"/>
        <end position="239"/>
    </location>
</feature>
<evidence type="ECO:0000313" key="4">
    <source>
        <dbReference type="Proteomes" id="UP000199076"/>
    </source>
</evidence>
<dbReference type="OrthoDB" id="275779at2157"/>
<feature type="transmembrane region" description="Helical" evidence="1">
    <location>
        <begin position="227"/>
        <end position="249"/>
    </location>
</feature>
<dbReference type="STRING" id="660518.SAMN05216218_1324"/>
<dbReference type="InterPro" id="IPR003675">
    <property type="entry name" value="Rce1/LyrA-like_dom"/>
</dbReference>
<feature type="transmembrane region" description="Helical" evidence="1">
    <location>
        <begin position="58"/>
        <end position="78"/>
    </location>
</feature>
<dbReference type="InterPro" id="IPR052710">
    <property type="entry name" value="CAAX_protease"/>
</dbReference>
<gene>
    <name evidence="3" type="ORF">SAMN05216218_1324</name>
</gene>
<reference evidence="4" key="1">
    <citation type="submission" date="2016-10" db="EMBL/GenBank/DDBJ databases">
        <authorList>
            <person name="Varghese N."/>
            <person name="Submissions S."/>
        </authorList>
    </citation>
    <scope>NUCLEOTIDE SEQUENCE [LARGE SCALE GENOMIC DNA]</scope>
    <source>
        <strain evidence="4">IBRC-M 10760</strain>
    </source>
</reference>
<feature type="transmembrane region" description="Helical" evidence="1">
    <location>
        <begin position="29"/>
        <end position="52"/>
    </location>
</feature>
<accession>A0A1G7TX12</accession>
<evidence type="ECO:0000259" key="2">
    <source>
        <dbReference type="Pfam" id="PF02517"/>
    </source>
</evidence>
<dbReference type="PANTHER" id="PTHR36435:SF1">
    <property type="entry name" value="CAAX AMINO TERMINAL PROTEASE FAMILY PROTEIN"/>
    <property type="match status" value="1"/>
</dbReference>
<feature type="transmembrane region" description="Helical" evidence="1">
    <location>
        <begin position="169"/>
        <end position="189"/>
    </location>
</feature>
<dbReference type="EMBL" id="FNBK01000032">
    <property type="protein sequence ID" value="SDG39782.1"/>
    <property type="molecule type" value="Genomic_DNA"/>
</dbReference>
<evidence type="ECO:0000313" key="3">
    <source>
        <dbReference type="EMBL" id="SDG39782.1"/>
    </source>
</evidence>
<dbReference type="Proteomes" id="UP000199076">
    <property type="component" value="Unassembled WGS sequence"/>
</dbReference>
<dbReference type="GO" id="GO:0004175">
    <property type="term" value="F:endopeptidase activity"/>
    <property type="evidence" value="ECO:0007669"/>
    <property type="project" value="UniProtKB-ARBA"/>
</dbReference>
<feature type="transmembrane region" description="Helical" evidence="1">
    <location>
        <begin position="98"/>
        <end position="120"/>
    </location>
</feature>
<sequence>MSDPIDRPDRIDAGSLAEGRDWPRLKRSVVAVGLTIFAAISSAVLIVPTFFLPATVPTVAFALGLAELGFGVAALTFVKATDRGVGYVGLDVPGRGRLVAWVVGGAVALFAVRSVAVLAAHALGGPLLPVRVTETGLDPQALMLAMIPLSLFVVAPCEEALFRGVIQQYLGEVASSAVAIVGAGVLFALLHLPSYLGYSPFWAAVMLAIVFLVGLGFGYSYHRTGSIWVPIGLHGLYNSLIMASAWLLVELGIVTL</sequence>